<dbReference type="InterPro" id="IPR001628">
    <property type="entry name" value="Znf_hrmn_rcpt"/>
</dbReference>
<dbReference type="GO" id="GO:0045944">
    <property type="term" value="P:positive regulation of transcription by RNA polymerase II"/>
    <property type="evidence" value="ECO:0007669"/>
    <property type="project" value="TreeGrafter"/>
</dbReference>
<keyword evidence="3" id="KW-0862">Zinc</keyword>
<dbReference type="PRINTS" id="PR00047">
    <property type="entry name" value="STROIDFINGER"/>
</dbReference>
<keyword evidence="11" id="KW-1185">Reference proteome</keyword>
<evidence type="ECO:0000256" key="8">
    <source>
        <dbReference type="ARBA" id="ARBA00023242"/>
    </source>
</evidence>
<feature type="domain" description="Nuclear receptor" evidence="9">
    <location>
        <begin position="23"/>
        <end position="102"/>
    </location>
</feature>
<dbReference type="SMART" id="SM00399">
    <property type="entry name" value="ZnF_C4"/>
    <property type="match status" value="1"/>
</dbReference>
<keyword evidence="7" id="KW-0675">Receptor</keyword>
<proteinExistence type="predicted"/>
<dbReference type="Proteomes" id="UP000318571">
    <property type="component" value="Chromosome 4"/>
</dbReference>
<dbReference type="GO" id="GO:0000978">
    <property type="term" value="F:RNA polymerase II cis-regulatory region sequence-specific DNA binding"/>
    <property type="evidence" value="ECO:0007669"/>
    <property type="project" value="TreeGrafter"/>
</dbReference>
<reference evidence="10 11" key="1">
    <citation type="journal article" date="2018" name="Nat. Ecol. Evol.">
        <title>Genomic signatures of mitonuclear coevolution across populations of Tigriopus californicus.</title>
        <authorList>
            <person name="Barreto F.S."/>
            <person name="Watson E.T."/>
            <person name="Lima T.G."/>
            <person name="Willett C.S."/>
            <person name="Edmands S."/>
            <person name="Li W."/>
            <person name="Burton R.S."/>
        </authorList>
    </citation>
    <scope>NUCLEOTIDE SEQUENCE [LARGE SCALE GENOMIC DNA]</scope>
    <source>
        <strain evidence="10 11">San Diego</strain>
    </source>
</reference>
<dbReference type="GO" id="GO:0000122">
    <property type="term" value="P:negative regulation of transcription by RNA polymerase II"/>
    <property type="evidence" value="ECO:0007669"/>
    <property type="project" value="TreeGrafter"/>
</dbReference>
<evidence type="ECO:0000313" key="10">
    <source>
        <dbReference type="EMBL" id="TRY67381.1"/>
    </source>
</evidence>
<dbReference type="Gene3D" id="1.10.565.10">
    <property type="entry name" value="Retinoid X Receptor"/>
    <property type="match status" value="1"/>
</dbReference>
<dbReference type="PANTHER" id="PTHR24082">
    <property type="entry name" value="NUCLEAR HORMONE RECEPTOR"/>
    <property type="match status" value="1"/>
</dbReference>
<dbReference type="Pfam" id="PF00105">
    <property type="entry name" value="zf-C4"/>
    <property type="match status" value="1"/>
</dbReference>
<evidence type="ECO:0000259" key="9">
    <source>
        <dbReference type="PROSITE" id="PS51030"/>
    </source>
</evidence>
<dbReference type="EMBL" id="VCGU01000011">
    <property type="protein sequence ID" value="TRY67381.1"/>
    <property type="molecule type" value="Genomic_DNA"/>
</dbReference>
<evidence type="ECO:0000256" key="1">
    <source>
        <dbReference type="ARBA" id="ARBA00022723"/>
    </source>
</evidence>
<dbReference type="PANTHER" id="PTHR24082:SF283">
    <property type="entry name" value="NUCLEAR HORMONE RECEPTOR HR96"/>
    <property type="match status" value="1"/>
</dbReference>
<dbReference type="PROSITE" id="PS51030">
    <property type="entry name" value="NUCLEAR_REC_DBD_2"/>
    <property type="match status" value="1"/>
</dbReference>
<dbReference type="GO" id="GO:0008270">
    <property type="term" value="F:zinc ion binding"/>
    <property type="evidence" value="ECO:0007669"/>
    <property type="project" value="UniProtKB-KW"/>
</dbReference>
<dbReference type="OrthoDB" id="6360888at2759"/>
<evidence type="ECO:0000256" key="6">
    <source>
        <dbReference type="ARBA" id="ARBA00023163"/>
    </source>
</evidence>
<keyword evidence="5" id="KW-0238">DNA-binding</keyword>
<sequence length="653" mass="75364">MADKRIEIPTLDQEKGSKLGLRARVCFVCGVNTKSYHLNYGVSTCLGCRAFFRRSVQQNKGKTYPCKNSSECNVDGESRKKCRKCRFQRCLNAGMNPECVLNDDQKKKRFKRSLKRQRAGKKYQTEKQHNEILLKGISTKELDPIEDNTTEQKLSPKLLFKKRFIKQYEQEVSAASMNFPSKRDKTSLENEVREAWEQALKMVPCMALVKDCFVQFHMNESTVMRPAFHFALCHSKDLFYSFSQNLESFRMLSANDQGALLESNTSKFLALITSMYFLETKSVDQLRWLFREELSFPKHYDPVTLFDYQLLGSDTVYRDIRNLLQQFSSYGVKYEHIHVLAASCLFHVEPSLTVHMLEINSISKFFKDVSSISSWTAKVNNNLQDNLSELAFVLVDRFFVGSFVANNVRTNPEFIVDDEIWLNEASSLLMDGMCNIPVDKSVLNELLHFCITSTQLPEPLINTLFDLFKGKFLALFNLPQLKREFSADILYQCLEPSLPGAFCATLGHILSRNNFMGSLSTFLSLQERLYLREKIRAGVTSVGPLMLNKVDQTSFVVLNDRVVQFQFDRIPRHAFFKDRQLFLGMLLRVLSCQLILKHPESTIARFCEKFFLKCSHRFEQVTNLSFTYFQDSLASLKLSYVVSIAKNQNICTQ</sequence>
<dbReference type="InterPro" id="IPR013088">
    <property type="entry name" value="Znf_NHR/GATA"/>
</dbReference>
<evidence type="ECO:0000256" key="5">
    <source>
        <dbReference type="ARBA" id="ARBA00023125"/>
    </source>
</evidence>
<keyword evidence="1" id="KW-0479">Metal-binding</keyword>
<keyword evidence="6" id="KW-0804">Transcription</keyword>
<accession>A0A553NPK6</accession>
<name>A0A553NPK6_TIGCA</name>
<evidence type="ECO:0000313" key="11">
    <source>
        <dbReference type="Proteomes" id="UP000318571"/>
    </source>
</evidence>
<dbReference type="PROSITE" id="PS00031">
    <property type="entry name" value="NUCLEAR_REC_DBD_1"/>
    <property type="match status" value="1"/>
</dbReference>
<dbReference type="InterPro" id="IPR050234">
    <property type="entry name" value="Nuclear_hormone_rcpt_NR1"/>
</dbReference>
<protein>
    <recommendedName>
        <fullName evidence="9">Nuclear receptor domain-containing protein</fullName>
    </recommendedName>
</protein>
<dbReference type="STRING" id="6832.A0A553NPK6"/>
<dbReference type="Gene3D" id="3.30.50.10">
    <property type="entry name" value="Erythroid Transcription Factor GATA-1, subunit A"/>
    <property type="match status" value="1"/>
</dbReference>
<keyword evidence="4" id="KW-0805">Transcription regulation</keyword>
<evidence type="ECO:0000256" key="3">
    <source>
        <dbReference type="ARBA" id="ARBA00022833"/>
    </source>
</evidence>
<gene>
    <name evidence="10" type="ORF">TCAL_05376</name>
</gene>
<keyword evidence="8" id="KW-0539">Nucleus</keyword>
<dbReference type="GO" id="GO:0030154">
    <property type="term" value="P:cell differentiation"/>
    <property type="evidence" value="ECO:0007669"/>
    <property type="project" value="TreeGrafter"/>
</dbReference>
<dbReference type="InterPro" id="IPR035500">
    <property type="entry name" value="NHR-like_dom_sf"/>
</dbReference>
<dbReference type="SUPFAM" id="SSF48508">
    <property type="entry name" value="Nuclear receptor ligand-binding domain"/>
    <property type="match status" value="1"/>
</dbReference>
<evidence type="ECO:0000256" key="2">
    <source>
        <dbReference type="ARBA" id="ARBA00022771"/>
    </source>
</evidence>
<evidence type="ECO:0000256" key="4">
    <source>
        <dbReference type="ARBA" id="ARBA00023015"/>
    </source>
</evidence>
<comment type="caution">
    <text evidence="10">The sequence shown here is derived from an EMBL/GenBank/DDBJ whole genome shotgun (WGS) entry which is preliminary data.</text>
</comment>
<dbReference type="SUPFAM" id="SSF57716">
    <property type="entry name" value="Glucocorticoid receptor-like (DNA-binding domain)"/>
    <property type="match status" value="1"/>
</dbReference>
<keyword evidence="2" id="KW-0863">Zinc-finger</keyword>
<evidence type="ECO:0000256" key="7">
    <source>
        <dbReference type="ARBA" id="ARBA00023170"/>
    </source>
</evidence>
<dbReference type="AlphaFoldDB" id="A0A553NPK6"/>
<organism evidence="10 11">
    <name type="scientific">Tigriopus californicus</name>
    <name type="common">Marine copepod</name>
    <dbReference type="NCBI Taxonomy" id="6832"/>
    <lineage>
        <taxon>Eukaryota</taxon>
        <taxon>Metazoa</taxon>
        <taxon>Ecdysozoa</taxon>
        <taxon>Arthropoda</taxon>
        <taxon>Crustacea</taxon>
        <taxon>Multicrustacea</taxon>
        <taxon>Hexanauplia</taxon>
        <taxon>Copepoda</taxon>
        <taxon>Harpacticoida</taxon>
        <taxon>Harpacticidae</taxon>
        <taxon>Tigriopus</taxon>
    </lineage>
</organism>
<dbReference type="CDD" id="cd06916">
    <property type="entry name" value="NR_DBD_like"/>
    <property type="match status" value="1"/>
</dbReference>
<dbReference type="GO" id="GO:0004879">
    <property type="term" value="F:nuclear receptor activity"/>
    <property type="evidence" value="ECO:0007669"/>
    <property type="project" value="TreeGrafter"/>
</dbReference>